<proteinExistence type="predicted"/>
<gene>
    <name evidence="1" type="ORF">SRB5_59930</name>
</gene>
<dbReference type="OrthoDB" id="981250at2"/>
<comment type="caution">
    <text evidence="1">The sequence shown here is derived from an EMBL/GenBank/DDBJ whole genome shotgun (WGS) entry which is preliminary data.</text>
</comment>
<accession>A0A7K0CS31</accession>
<protein>
    <submittedName>
        <fullName evidence="1">Uncharacterized protein</fullName>
    </submittedName>
</protein>
<dbReference type="AlphaFoldDB" id="A0A7K0CS31"/>
<name>A0A7K0CS31_9ACTN</name>
<organism evidence="1 2">
    <name type="scientific">Streptomyces smaragdinus</name>
    <dbReference type="NCBI Taxonomy" id="2585196"/>
    <lineage>
        <taxon>Bacteria</taxon>
        <taxon>Bacillati</taxon>
        <taxon>Actinomycetota</taxon>
        <taxon>Actinomycetes</taxon>
        <taxon>Kitasatosporales</taxon>
        <taxon>Streptomycetaceae</taxon>
        <taxon>Streptomyces</taxon>
    </lineage>
</organism>
<keyword evidence="2" id="KW-1185">Reference proteome</keyword>
<evidence type="ECO:0000313" key="2">
    <source>
        <dbReference type="Proteomes" id="UP000466345"/>
    </source>
</evidence>
<dbReference type="Proteomes" id="UP000466345">
    <property type="component" value="Unassembled WGS sequence"/>
</dbReference>
<sequence>MGYIVHITRRANWWDEHGPDISTREWEDVVDVDPDLVMIPMPEGGWTDGPPRWIAVLGGGAEAMAWQSGSVMARYPSDVMIAKMVVVARALGARVQGDDGEFYTG</sequence>
<dbReference type="EMBL" id="WEGJ01000039">
    <property type="protein sequence ID" value="MQY15802.1"/>
    <property type="molecule type" value="Genomic_DNA"/>
</dbReference>
<evidence type="ECO:0000313" key="1">
    <source>
        <dbReference type="EMBL" id="MQY15802.1"/>
    </source>
</evidence>
<reference evidence="1 2" key="1">
    <citation type="submission" date="2019-10" db="EMBL/GenBank/DDBJ databases">
        <title>Streptomyces smaragdinus sp. nov. and Streptomyces fabii sp. nov., isolated from the gut of fungus growing-termite Macrotermes natalensis.</title>
        <authorList>
            <person name="Schwitalla J."/>
            <person name="Benndorf R."/>
            <person name="Martin K."/>
            <person name="De Beer W."/>
            <person name="Kaster A.-K."/>
            <person name="Vollmers J."/>
            <person name="Poulsen M."/>
            <person name="Beemelmanns C."/>
        </authorList>
    </citation>
    <scope>NUCLEOTIDE SEQUENCE [LARGE SCALE GENOMIC DNA]</scope>
    <source>
        <strain evidence="1 2">RB5</strain>
    </source>
</reference>
<dbReference type="RefSeq" id="WP_153456604.1">
    <property type="nucleotide sequence ID" value="NZ_WEGJ01000039.1"/>
</dbReference>